<organism evidence="3 4">
    <name type="scientific">Pistricoccus aurantiacus</name>
    <dbReference type="NCBI Taxonomy" id="1883414"/>
    <lineage>
        <taxon>Bacteria</taxon>
        <taxon>Pseudomonadati</taxon>
        <taxon>Pseudomonadota</taxon>
        <taxon>Gammaproteobacteria</taxon>
        <taxon>Oceanospirillales</taxon>
        <taxon>Halomonadaceae</taxon>
        <taxon>Pistricoccus</taxon>
    </lineage>
</organism>
<dbReference type="InterPro" id="IPR011225">
    <property type="entry name" value="IV_sec_VirJ"/>
</dbReference>
<dbReference type="PIRSF" id="PIRSF029063">
    <property type="entry name" value="IV_sec_VirJ"/>
    <property type="match status" value="1"/>
</dbReference>
<evidence type="ECO:0000313" key="3">
    <source>
        <dbReference type="EMBL" id="QEA39505.1"/>
    </source>
</evidence>
<protein>
    <submittedName>
        <fullName evidence="3">Virulence factor family protein</fullName>
    </submittedName>
</protein>
<feature type="domain" description="Bacterial virulence" evidence="2">
    <location>
        <begin position="258"/>
        <end position="445"/>
    </location>
</feature>
<dbReference type="EMBL" id="CP042382">
    <property type="protein sequence ID" value="QEA39505.1"/>
    <property type="molecule type" value="Genomic_DNA"/>
</dbReference>
<keyword evidence="1" id="KW-0732">Signal</keyword>
<feature type="chain" id="PRO_5023041470" evidence="1">
    <location>
        <begin position="23"/>
        <end position="446"/>
    </location>
</feature>
<dbReference type="SUPFAM" id="SSF53474">
    <property type="entry name" value="alpha/beta-Hydrolases"/>
    <property type="match status" value="2"/>
</dbReference>
<dbReference type="Pfam" id="PF06057">
    <property type="entry name" value="VirJ"/>
    <property type="match status" value="1"/>
</dbReference>
<dbReference type="AlphaFoldDB" id="A0A5B8SVH3"/>
<dbReference type="InterPro" id="IPR010333">
    <property type="entry name" value="VirJ"/>
</dbReference>
<name>A0A5B8SVH3_9GAMM</name>
<feature type="signal peptide" evidence="1">
    <location>
        <begin position="1"/>
        <end position="22"/>
    </location>
</feature>
<keyword evidence="4" id="KW-1185">Reference proteome</keyword>
<evidence type="ECO:0000256" key="1">
    <source>
        <dbReference type="SAM" id="SignalP"/>
    </source>
</evidence>
<sequence length="446" mass="48350">MNKTRFLVAALSLLVLVTACQPQETTIAAGRMGEVVYLAPEDEPSNVIFLFSDTTGWNVDLDEVAEGWRRKGAAVLKVPLPRYLDALRESDDGCHYLISEIEDTSHRLQAELGTERYHAPILAGAGMGATLVYAALAQSPAVTIAGAASDGAPGRLDTRVPLCAGAASIPAAAGGFTYTPEAHLNGWWRLLPSADQRESAREFIGGMAGAQLVAASGNESLVARLDRLLQKALTASSGTRSPIESLPLHELPVDNQGDLMAVIWSGDGGWRDLDKTIGERLQSEGIPVVGVDSLRYFWRKKTPEQVARDLAAILEHYQKAWGRSRVILAGYSFGADVMPFAVDRLPEDLRTHIARISLLGMARDAAFGIHVVDRLLGRESKDALSTLPEVAKLDLRLVQCVYGEEEENTACTAPEFDSAERIKTNGGHHFDGNYDALAQRILRDVR</sequence>
<dbReference type="Gene3D" id="3.40.50.1820">
    <property type="entry name" value="alpha/beta hydrolase"/>
    <property type="match status" value="1"/>
</dbReference>
<accession>A0A5B8SVH3</accession>
<dbReference type="RefSeq" id="WP_147184556.1">
    <property type="nucleotide sequence ID" value="NZ_CP042382.1"/>
</dbReference>
<proteinExistence type="predicted"/>
<evidence type="ECO:0000313" key="4">
    <source>
        <dbReference type="Proteomes" id="UP000321272"/>
    </source>
</evidence>
<gene>
    <name evidence="3" type="ORF">FGL86_10735</name>
</gene>
<evidence type="ECO:0000259" key="2">
    <source>
        <dbReference type="Pfam" id="PF06057"/>
    </source>
</evidence>
<reference evidence="3 4" key="1">
    <citation type="submission" date="2019-06" db="EMBL/GenBank/DDBJ databases">
        <title>Genome analyses of bacteria isolated from kimchi.</title>
        <authorList>
            <person name="Lee S."/>
            <person name="Ahn S."/>
            <person name="Roh S."/>
        </authorList>
    </citation>
    <scope>NUCLEOTIDE SEQUENCE [LARGE SCALE GENOMIC DNA]</scope>
    <source>
        <strain evidence="3 4">CBA4606</strain>
    </source>
</reference>
<dbReference type="Proteomes" id="UP000321272">
    <property type="component" value="Chromosome"/>
</dbReference>
<dbReference type="KEGG" id="paur:FGL86_10735"/>
<dbReference type="InterPro" id="IPR029058">
    <property type="entry name" value="AB_hydrolase_fold"/>
</dbReference>
<dbReference type="PROSITE" id="PS51257">
    <property type="entry name" value="PROKAR_LIPOPROTEIN"/>
    <property type="match status" value="1"/>
</dbReference>
<dbReference type="OrthoDB" id="641022at2"/>